<name>K1TP64_9ZZZZ</name>
<gene>
    <name evidence="1" type="ORF">LEA_08312</name>
</gene>
<evidence type="ECO:0000313" key="1">
    <source>
        <dbReference type="EMBL" id="EKC69404.1"/>
    </source>
</evidence>
<sequence>GDKQLFARPKNMFYSEVDHEKYPNIKQKYRLEKYHGVLYTDGL</sequence>
<protein>
    <submittedName>
        <fullName evidence="1">Uncharacterized protein</fullName>
    </submittedName>
</protein>
<organism evidence="1">
    <name type="scientific">human gut metagenome</name>
    <dbReference type="NCBI Taxonomy" id="408170"/>
    <lineage>
        <taxon>unclassified sequences</taxon>
        <taxon>metagenomes</taxon>
        <taxon>organismal metagenomes</taxon>
    </lineage>
</organism>
<comment type="caution">
    <text evidence="1">The sequence shown here is derived from an EMBL/GenBank/DDBJ whole genome shotgun (WGS) entry which is preliminary data.</text>
</comment>
<dbReference type="AlphaFoldDB" id="K1TP64"/>
<proteinExistence type="predicted"/>
<feature type="non-terminal residue" evidence="1">
    <location>
        <position position="1"/>
    </location>
</feature>
<reference evidence="1" key="1">
    <citation type="journal article" date="2013" name="Environ. Microbiol.">
        <title>Microbiota from the distal guts of lean and obese adolescents exhibit partial functional redundancy besides clear differences in community structure.</title>
        <authorList>
            <person name="Ferrer M."/>
            <person name="Ruiz A."/>
            <person name="Lanza F."/>
            <person name="Haange S.B."/>
            <person name="Oberbach A."/>
            <person name="Till H."/>
            <person name="Bargiela R."/>
            <person name="Campoy C."/>
            <person name="Segura M.T."/>
            <person name="Richter M."/>
            <person name="von Bergen M."/>
            <person name="Seifert J."/>
            <person name="Suarez A."/>
        </authorList>
    </citation>
    <scope>NUCLEOTIDE SEQUENCE</scope>
</reference>
<accession>K1TP64</accession>
<dbReference type="EMBL" id="AJWY01005517">
    <property type="protein sequence ID" value="EKC69404.1"/>
    <property type="molecule type" value="Genomic_DNA"/>
</dbReference>